<protein>
    <submittedName>
        <fullName evidence="8">Tripartite motif-containing protein 14</fullName>
    </submittedName>
</protein>
<evidence type="ECO:0000313" key="9">
    <source>
        <dbReference type="Proteomes" id="UP000010552"/>
    </source>
</evidence>
<dbReference type="Proteomes" id="UP000010552">
    <property type="component" value="Unassembled WGS sequence"/>
</dbReference>
<evidence type="ECO:0000313" key="8">
    <source>
        <dbReference type="EMBL" id="ELK12971.1"/>
    </source>
</evidence>
<dbReference type="PRINTS" id="PR01407">
    <property type="entry name" value="BUTYPHLNCDUF"/>
</dbReference>
<dbReference type="GO" id="GO:0008270">
    <property type="term" value="F:zinc ion binding"/>
    <property type="evidence" value="ECO:0007669"/>
    <property type="project" value="UniProtKB-KW"/>
</dbReference>
<dbReference type="InterPro" id="IPR003877">
    <property type="entry name" value="SPRY_dom"/>
</dbReference>
<dbReference type="SMART" id="SM00589">
    <property type="entry name" value="PRY"/>
    <property type="match status" value="1"/>
</dbReference>
<keyword evidence="3" id="KW-0862">Zinc</keyword>
<dbReference type="SMART" id="SM00336">
    <property type="entry name" value="BBOX"/>
    <property type="match status" value="1"/>
</dbReference>
<dbReference type="GO" id="GO:0005737">
    <property type="term" value="C:cytoplasm"/>
    <property type="evidence" value="ECO:0007669"/>
    <property type="project" value="UniProtKB-ARBA"/>
</dbReference>
<dbReference type="InterPro" id="IPR013320">
    <property type="entry name" value="ConA-like_dom_sf"/>
</dbReference>
<dbReference type="SUPFAM" id="SSF49899">
    <property type="entry name" value="Concanavalin A-like lectins/glucanases"/>
    <property type="match status" value="1"/>
</dbReference>
<evidence type="ECO:0000259" key="6">
    <source>
        <dbReference type="PROSITE" id="PS50119"/>
    </source>
</evidence>
<dbReference type="InterPro" id="IPR044116">
    <property type="entry name" value="SPRY_PRY_TRIM14"/>
</dbReference>
<dbReference type="InterPro" id="IPR043136">
    <property type="entry name" value="B30.2/SPRY_sf"/>
</dbReference>
<dbReference type="PANTHER" id="PTHR25465">
    <property type="entry name" value="B-BOX DOMAIN CONTAINING"/>
    <property type="match status" value="1"/>
</dbReference>
<dbReference type="PROSITE" id="PS50119">
    <property type="entry name" value="ZF_BBOX"/>
    <property type="match status" value="1"/>
</dbReference>
<gene>
    <name evidence="8" type="ORF">PAL_GLEAN10008016</name>
</gene>
<dbReference type="InterPro" id="IPR000315">
    <property type="entry name" value="Znf_B-box"/>
</dbReference>
<dbReference type="InParanoid" id="L5KPX5"/>
<evidence type="ECO:0000256" key="2">
    <source>
        <dbReference type="ARBA" id="ARBA00022771"/>
    </source>
</evidence>
<evidence type="ECO:0000259" key="7">
    <source>
        <dbReference type="PROSITE" id="PS50188"/>
    </source>
</evidence>
<dbReference type="AlphaFoldDB" id="L5KPX5"/>
<dbReference type="InterPro" id="IPR003879">
    <property type="entry name" value="Butyrophylin_SPRY"/>
</dbReference>
<dbReference type="InterPro" id="IPR006574">
    <property type="entry name" value="PRY"/>
</dbReference>
<dbReference type="GO" id="GO:0045087">
    <property type="term" value="P:innate immune response"/>
    <property type="evidence" value="ECO:0007669"/>
    <property type="project" value="InterPro"/>
</dbReference>
<dbReference type="FunCoup" id="L5KPX5">
    <property type="interactions" value="80"/>
</dbReference>
<evidence type="ECO:0000256" key="5">
    <source>
        <dbReference type="SAM" id="MobiDB-lite"/>
    </source>
</evidence>
<organism evidence="8 9">
    <name type="scientific">Pteropus alecto</name>
    <name type="common">Black flying fox</name>
    <dbReference type="NCBI Taxonomy" id="9402"/>
    <lineage>
        <taxon>Eukaryota</taxon>
        <taxon>Metazoa</taxon>
        <taxon>Chordata</taxon>
        <taxon>Craniata</taxon>
        <taxon>Vertebrata</taxon>
        <taxon>Euteleostomi</taxon>
        <taxon>Mammalia</taxon>
        <taxon>Eutheria</taxon>
        <taxon>Laurasiatheria</taxon>
        <taxon>Chiroptera</taxon>
        <taxon>Yinpterochiroptera</taxon>
        <taxon>Pteropodoidea</taxon>
        <taxon>Pteropodidae</taxon>
        <taxon>Pteropodinae</taxon>
        <taxon>Pteropus</taxon>
    </lineage>
</organism>
<sequence>MANAAGLSGTSKGPGHVESENSYGLRCPEHDDRVAELFCRRCRRCVCTLCPVLGAHRGHPVGLALEEAVHVQKFIQECLKQLAAKNQQQVGNRRQIEDTAEHLKANPAAPHVLAPLRREHGITGEPAHPMPVQTPGSNLRVGHTDAWAEERGWPMFGLAYAHAESSKTWLTEKFSELRLLLDEEEVMAKKFIDKHMQLTLQVYSEQIKSCGEQIDLLNSLSNRVWSISQEPSPIQLLQEFTATERELKQQMSREELCHPVPQSFEPVKSFFKGLVEAMRRMLQMPLDVRLKENMNCQLSSSSSTKLDFLLKTSFSPERSLFLKYARTPTLDPDTMHVRLRLSADRLTVRCALLGRLGPTPALRFDALWQVLGRDCFAAGRHYWEVDVQEAGAGWWVGVAYASLRRHGESAAARLGCNRQSWCLKRYDLEYWAFHDCQRSRLQPHHDPDRLGIFLDYEAGILSFYDVSGSMRHLHTFRAAFQEPLYPALRLWEGAISIPRLP</sequence>
<dbReference type="SUPFAM" id="SSF57845">
    <property type="entry name" value="B-box zinc-binding domain"/>
    <property type="match status" value="1"/>
</dbReference>
<evidence type="ECO:0000256" key="1">
    <source>
        <dbReference type="ARBA" id="ARBA00022723"/>
    </source>
</evidence>
<evidence type="ECO:0000256" key="4">
    <source>
        <dbReference type="PROSITE-ProRule" id="PRU00024"/>
    </source>
</evidence>
<proteinExistence type="predicted"/>
<feature type="region of interest" description="Disordered" evidence="5">
    <location>
        <begin position="1"/>
        <end position="25"/>
    </location>
</feature>
<dbReference type="SMART" id="SM00449">
    <property type="entry name" value="SPRY"/>
    <property type="match status" value="1"/>
</dbReference>
<feature type="domain" description="B30.2/SPRY" evidence="7">
    <location>
        <begin position="308"/>
        <end position="501"/>
    </location>
</feature>
<dbReference type="InterPro" id="IPR051051">
    <property type="entry name" value="E3_ubiq-ligase_TRIM/RNF"/>
</dbReference>
<feature type="domain" description="B box-type" evidence="6">
    <location>
        <begin position="22"/>
        <end position="61"/>
    </location>
</feature>
<dbReference type="Gene3D" id="2.60.120.920">
    <property type="match status" value="1"/>
</dbReference>
<dbReference type="CDD" id="cd13738">
    <property type="entry name" value="SPRY_PRY_TRIM14"/>
    <property type="match status" value="1"/>
</dbReference>
<keyword evidence="1" id="KW-0479">Metal-binding</keyword>
<dbReference type="Pfam" id="PF00622">
    <property type="entry name" value="SPRY"/>
    <property type="match status" value="1"/>
</dbReference>
<dbReference type="Pfam" id="PF00643">
    <property type="entry name" value="zf-B_box"/>
    <property type="match status" value="1"/>
</dbReference>
<keyword evidence="9" id="KW-1185">Reference proteome</keyword>
<dbReference type="PANTHER" id="PTHR25465:SF11">
    <property type="entry name" value="TRIPARTITE MOTIF CONTAINING 14"/>
    <property type="match status" value="1"/>
</dbReference>
<name>L5KPX5_PTEAL</name>
<dbReference type="EMBL" id="KB030636">
    <property type="protein sequence ID" value="ELK12971.1"/>
    <property type="molecule type" value="Genomic_DNA"/>
</dbReference>
<dbReference type="Gene3D" id="3.30.160.60">
    <property type="entry name" value="Classic Zinc Finger"/>
    <property type="match status" value="1"/>
</dbReference>
<dbReference type="Pfam" id="PF13765">
    <property type="entry name" value="PRY"/>
    <property type="match status" value="1"/>
</dbReference>
<dbReference type="STRING" id="9402.L5KPX5"/>
<dbReference type="InterPro" id="IPR001870">
    <property type="entry name" value="B30.2/SPRY"/>
</dbReference>
<evidence type="ECO:0000256" key="3">
    <source>
        <dbReference type="ARBA" id="ARBA00022833"/>
    </source>
</evidence>
<reference evidence="9" key="1">
    <citation type="journal article" date="2013" name="Science">
        <title>Comparative analysis of bat genomes provides insight into the evolution of flight and immunity.</title>
        <authorList>
            <person name="Zhang G."/>
            <person name="Cowled C."/>
            <person name="Shi Z."/>
            <person name="Huang Z."/>
            <person name="Bishop-Lilly K.A."/>
            <person name="Fang X."/>
            <person name="Wynne J.W."/>
            <person name="Xiong Z."/>
            <person name="Baker M.L."/>
            <person name="Zhao W."/>
            <person name="Tachedjian M."/>
            <person name="Zhu Y."/>
            <person name="Zhou P."/>
            <person name="Jiang X."/>
            <person name="Ng J."/>
            <person name="Yang L."/>
            <person name="Wu L."/>
            <person name="Xiao J."/>
            <person name="Feng Y."/>
            <person name="Chen Y."/>
            <person name="Sun X."/>
            <person name="Zhang Y."/>
            <person name="Marsh G.A."/>
            <person name="Crameri G."/>
            <person name="Broder C.C."/>
            <person name="Frey K.G."/>
            <person name="Wang L.F."/>
            <person name="Wang J."/>
        </authorList>
    </citation>
    <scope>NUCLEOTIDE SEQUENCE [LARGE SCALE GENOMIC DNA]</scope>
</reference>
<keyword evidence="2 4" id="KW-0863">Zinc-finger</keyword>
<dbReference type="PROSITE" id="PS50188">
    <property type="entry name" value="B302_SPRY"/>
    <property type="match status" value="1"/>
</dbReference>
<accession>L5KPX5</accession>